<dbReference type="AlphaFoldDB" id="A0A1Q2CNQ0"/>
<dbReference type="STRING" id="1332264.BW730_09795"/>
<feature type="transmembrane region" description="Helical" evidence="1">
    <location>
        <begin position="71"/>
        <end position="93"/>
    </location>
</feature>
<keyword evidence="1" id="KW-0472">Membrane</keyword>
<dbReference type="KEGG" id="tes:BW730_09795"/>
<feature type="transmembrane region" description="Helical" evidence="1">
    <location>
        <begin position="42"/>
        <end position="59"/>
    </location>
</feature>
<dbReference type="OrthoDB" id="3732655at2"/>
<evidence type="ECO:0000256" key="1">
    <source>
        <dbReference type="SAM" id="Phobius"/>
    </source>
</evidence>
<reference evidence="3" key="1">
    <citation type="submission" date="2017-02" db="EMBL/GenBank/DDBJ databases">
        <title>Tessaracoccus aquaemaris sp. nov., isolated from the intestine of a Korean rockfish, Sebastes schlegelii, in a marine aquaculture pond.</title>
        <authorList>
            <person name="Tak E.J."/>
            <person name="Bae J.-W."/>
        </authorList>
    </citation>
    <scope>NUCLEOTIDE SEQUENCE [LARGE SCALE GENOMIC DNA]</scope>
    <source>
        <strain evidence="3">NSG39</strain>
    </source>
</reference>
<feature type="transmembrane region" description="Helical" evidence="1">
    <location>
        <begin position="17"/>
        <end position="35"/>
    </location>
</feature>
<protein>
    <recommendedName>
        <fullName evidence="4">DUF3017 domain-containing protein</fullName>
    </recommendedName>
</protein>
<keyword evidence="1" id="KW-0812">Transmembrane</keyword>
<name>A0A1Q2CNQ0_9ACTN</name>
<keyword evidence="1" id="KW-1133">Transmembrane helix</keyword>
<evidence type="ECO:0000313" key="3">
    <source>
        <dbReference type="Proteomes" id="UP000188145"/>
    </source>
</evidence>
<gene>
    <name evidence="2" type="ORF">BW730_09795</name>
</gene>
<dbReference type="Proteomes" id="UP000188145">
    <property type="component" value="Chromosome"/>
</dbReference>
<organism evidence="2 3">
    <name type="scientific">Tessaracoccus aquimaris</name>
    <dbReference type="NCBI Taxonomy" id="1332264"/>
    <lineage>
        <taxon>Bacteria</taxon>
        <taxon>Bacillati</taxon>
        <taxon>Actinomycetota</taxon>
        <taxon>Actinomycetes</taxon>
        <taxon>Propionibacteriales</taxon>
        <taxon>Propionibacteriaceae</taxon>
        <taxon>Tessaracoccus</taxon>
    </lineage>
</organism>
<dbReference type="RefSeq" id="WP_077686073.1">
    <property type="nucleotide sequence ID" value="NZ_CP019606.1"/>
</dbReference>
<proteinExistence type="predicted"/>
<accession>A0A1Q2CNQ0</accession>
<sequence length="96" mass="9979">MADKPDKPAESYPSNPWPLLLVAAVLSAGTVYAALGHWKRGALLIAGSLCIGAALRLVLPRTTAGLLVIRRRWIDVTVMAGIGLALAAVALIVPPS</sequence>
<evidence type="ECO:0000313" key="2">
    <source>
        <dbReference type="EMBL" id="AQP47738.1"/>
    </source>
</evidence>
<evidence type="ECO:0008006" key="4">
    <source>
        <dbReference type="Google" id="ProtNLM"/>
    </source>
</evidence>
<dbReference type="InterPro" id="IPR021385">
    <property type="entry name" value="DUF3017"/>
</dbReference>
<dbReference type="EMBL" id="CP019606">
    <property type="protein sequence ID" value="AQP47738.1"/>
    <property type="molecule type" value="Genomic_DNA"/>
</dbReference>
<dbReference type="Pfam" id="PF11222">
    <property type="entry name" value="DUF3017"/>
    <property type="match status" value="1"/>
</dbReference>
<keyword evidence="3" id="KW-1185">Reference proteome</keyword>